<feature type="region of interest" description="Disordered" evidence="1">
    <location>
        <begin position="35"/>
        <end position="83"/>
    </location>
</feature>
<feature type="compositionally biased region" description="Basic and acidic residues" evidence="1">
    <location>
        <begin position="52"/>
        <end position="62"/>
    </location>
</feature>
<comment type="caution">
    <text evidence="2">The sequence shown here is derived from an EMBL/GenBank/DDBJ whole genome shotgun (WGS) entry which is preliminary data.</text>
</comment>
<evidence type="ECO:0000313" key="3">
    <source>
        <dbReference type="Proteomes" id="UP001642483"/>
    </source>
</evidence>
<name>A0ABP0FVL7_CLALP</name>
<dbReference type="EMBL" id="CAWYQH010000092">
    <property type="protein sequence ID" value="CAK8682579.1"/>
    <property type="molecule type" value="Genomic_DNA"/>
</dbReference>
<evidence type="ECO:0000313" key="2">
    <source>
        <dbReference type="EMBL" id="CAK8682579.1"/>
    </source>
</evidence>
<protein>
    <submittedName>
        <fullName evidence="2">Uncharacterized protein</fullName>
    </submittedName>
</protein>
<keyword evidence="3" id="KW-1185">Reference proteome</keyword>
<dbReference type="Proteomes" id="UP001642483">
    <property type="component" value="Unassembled WGS sequence"/>
</dbReference>
<sequence>MQECQVVCISILPGGGAGQIVGVCNAIRHKVSMGFESKPPFDTKTPYNRTKYNNDQDAKARAESSSNKAGTKADNKNIEVYNK</sequence>
<feature type="compositionally biased region" description="Basic and acidic residues" evidence="1">
    <location>
        <begin position="71"/>
        <end position="83"/>
    </location>
</feature>
<proteinExistence type="predicted"/>
<feature type="non-terminal residue" evidence="2">
    <location>
        <position position="83"/>
    </location>
</feature>
<evidence type="ECO:0000256" key="1">
    <source>
        <dbReference type="SAM" id="MobiDB-lite"/>
    </source>
</evidence>
<organism evidence="2 3">
    <name type="scientific">Clavelina lepadiformis</name>
    <name type="common">Light-bulb sea squirt</name>
    <name type="synonym">Ascidia lepadiformis</name>
    <dbReference type="NCBI Taxonomy" id="159417"/>
    <lineage>
        <taxon>Eukaryota</taxon>
        <taxon>Metazoa</taxon>
        <taxon>Chordata</taxon>
        <taxon>Tunicata</taxon>
        <taxon>Ascidiacea</taxon>
        <taxon>Aplousobranchia</taxon>
        <taxon>Clavelinidae</taxon>
        <taxon>Clavelina</taxon>
    </lineage>
</organism>
<accession>A0ABP0FVL7</accession>
<reference evidence="2 3" key="1">
    <citation type="submission" date="2024-02" db="EMBL/GenBank/DDBJ databases">
        <authorList>
            <person name="Daric V."/>
            <person name="Darras S."/>
        </authorList>
    </citation>
    <scope>NUCLEOTIDE SEQUENCE [LARGE SCALE GENOMIC DNA]</scope>
</reference>
<gene>
    <name evidence="2" type="ORF">CVLEPA_LOCUS13245</name>
</gene>